<sequence length="60" mass="6753">MVDKELLTILVCPNCKGALEYDKNAQELICRVDQLAYPIRDDIPVMIVDEARSLEDNATS</sequence>
<proteinExistence type="inferred from homology"/>
<dbReference type="Proteomes" id="UP000194003">
    <property type="component" value="Unassembled WGS sequence"/>
</dbReference>
<dbReference type="EMBL" id="LVJN01000019">
    <property type="protein sequence ID" value="OSM04308.1"/>
    <property type="molecule type" value="Genomic_DNA"/>
</dbReference>
<comment type="similarity">
    <text evidence="1">Belongs to the UPF0434 family.</text>
</comment>
<evidence type="ECO:0000313" key="3">
    <source>
        <dbReference type="Proteomes" id="UP000194003"/>
    </source>
</evidence>
<dbReference type="InterPro" id="IPR005651">
    <property type="entry name" value="Trm112-like"/>
</dbReference>
<dbReference type="PANTHER" id="PTHR33505:SF4">
    <property type="entry name" value="PROTEIN PREY, MITOCHONDRIAL"/>
    <property type="match status" value="1"/>
</dbReference>
<dbReference type="HAMAP" id="MF_01187">
    <property type="entry name" value="UPF0434"/>
    <property type="match status" value="1"/>
</dbReference>
<accession>A0A1Y2K4J7</accession>
<dbReference type="Gene3D" id="2.20.25.10">
    <property type="match status" value="1"/>
</dbReference>
<evidence type="ECO:0000313" key="2">
    <source>
        <dbReference type="EMBL" id="OSM04308.1"/>
    </source>
</evidence>
<dbReference type="PANTHER" id="PTHR33505">
    <property type="entry name" value="ZGC:162634"/>
    <property type="match status" value="1"/>
</dbReference>
<evidence type="ECO:0000256" key="1">
    <source>
        <dbReference type="HAMAP-Rule" id="MF_01187"/>
    </source>
</evidence>
<name>A0A1Y2K4J7_9PROT</name>
<keyword evidence="3" id="KW-1185">Reference proteome</keyword>
<dbReference type="STRING" id="1434232.MAIT1_04183"/>
<dbReference type="GO" id="GO:0005829">
    <property type="term" value="C:cytosol"/>
    <property type="evidence" value="ECO:0007669"/>
    <property type="project" value="TreeGrafter"/>
</dbReference>
<dbReference type="Pfam" id="PF03966">
    <property type="entry name" value="Trm112p"/>
    <property type="match status" value="1"/>
</dbReference>
<dbReference type="SUPFAM" id="SSF158997">
    <property type="entry name" value="Trm112p-like"/>
    <property type="match status" value="1"/>
</dbReference>
<reference evidence="2 3" key="1">
    <citation type="journal article" date="2016" name="BMC Genomics">
        <title>Combined genomic and structural analyses of a cultured magnetotactic bacterium reveals its niche adaptation to a dynamic environment.</title>
        <authorList>
            <person name="Araujo A.C."/>
            <person name="Morillo V."/>
            <person name="Cypriano J."/>
            <person name="Teixeira L.C."/>
            <person name="Leao P."/>
            <person name="Lyra S."/>
            <person name="Almeida L.G."/>
            <person name="Bazylinski D.A."/>
            <person name="Vasconcellos A.T."/>
            <person name="Abreu F."/>
            <person name="Lins U."/>
        </authorList>
    </citation>
    <scope>NUCLEOTIDE SEQUENCE [LARGE SCALE GENOMIC DNA]</scope>
    <source>
        <strain evidence="2 3">IT-1</strain>
    </source>
</reference>
<dbReference type="FunFam" id="2.20.25.10:FF:000002">
    <property type="entry name" value="UPF0434 protein YcaR"/>
    <property type="match status" value="1"/>
</dbReference>
<comment type="caution">
    <text evidence="2">The sequence shown here is derived from an EMBL/GenBank/DDBJ whole genome shotgun (WGS) entry which is preliminary data.</text>
</comment>
<organism evidence="2 3">
    <name type="scientific">Magnetofaba australis IT-1</name>
    <dbReference type="NCBI Taxonomy" id="1434232"/>
    <lineage>
        <taxon>Bacteria</taxon>
        <taxon>Pseudomonadati</taxon>
        <taxon>Pseudomonadota</taxon>
        <taxon>Magnetococcia</taxon>
        <taxon>Magnetococcales</taxon>
        <taxon>Magnetococcaceae</taxon>
        <taxon>Magnetofaba</taxon>
    </lineage>
</organism>
<dbReference type="AlphaFoldDB" id="A0A1Y2K4J7"/>
<gene>
    <name evidence="2" type="ORF">MAIT1_04183</name>
</gene>
<protein>
    <recommendedName>
        <fullName evidence="1">UPF0434 protein MAIT1_04183</fullName>
    </recommendedName>
</protein>